<dbReference type="Proteomes" id="UP001223214">
    <property type="component" value="Unassembled WGS sequence"/>
</dbReference>
<organism evidence="1 2">
    <name type="scientific">Lelliottia wanjuensis</name>
    <dbReference type="NCBI Taxonomy" id="3050585"/>
    <lineage>
        <taxon>Bacteria</taxon>
        <taxon>Pseudomonadati</taxon>
        <taxon>Pseudomonadota</taxon>
        <taxon>Gammaproteobacteria</taxon>
        <taxon>Enterobacterales</taxon>
        <taxon>Enterobacteriaceae</taxon>
        <taxon>Lelliottia</taxon>
    </lineage>
</organism>
<comment type="caution">
    <text evidence="1">The sequence shown here is derived from an EMBL/GenBank/DDBJ whole genome shotgun (WGS) entry which is preliminary data.</text>
</comment>
<protein>
    <submittedName>
        <fullName evidence="1">NlpC/P60 family protein</fullName>
    </submittedName>
</protein>
<dbReference type="RefSeq" id="WP_285150195.1">
    <property type="nucleotide sequence ID" value="NZ_JASSOM010000005.1"/>
</dbReference>
<dbReference type="AlphaFoldDB" id="A0AAP4D5V7"/>
<evidence type="ECO:0000313" key="1">
    <source>
        <dbReference type="EMBL" id="MDK9362233.1"/>
    </source>
</evidence>
<gene>
    <name evidence="1" type="ORF">QQF32_03320</name>
</gene>
<dbReference type="EMBL" id="JASSOM010000005">
    <property type="protein sequence ID" value="MDK9362233.1"/>
    <property type="molecule type" value="Genomic_DNA"/>
</dbReference>
<evidence type="ECO:0000313" key="2">
    <source>
        <dbReference type="Proteomes" id="UP001223214"/>
    </source>
</evidence>
<dbReference type="Gene3D" id="3.90.1720.10">
    <property type="entry name" value="endopeptidase domain like (from Nostoc punctiforme)"/>
    <property type="match status" value="1"/>
</dbReference>
<reference evidence="1 2" key="1">
    <citation type="submission" date="2023-06" db="EMBL/GenBank/DDBJ databases">
        <title>Identification and characterization of antibiotic-resistant Gram-negative bacteria.</title>
        <authorList>
            <person name="Cho G.-S."/>
            <person name="Lee J."/>
            <person name="Tai E."/>
            <person name="Jeong S."/>
            <person name="Kim I."/>
            <person name="Kim B.-E."/>
            <person name="Jeong M.-I."/>
            <person name="Oh K.-K."/>
            <person name="Franz C.M.A.P."/>
        </authorList>
    </citation>
    <scope>NUCLEOTIDE SEQUENCE [LARGE SCALE GENOMIC DNA]</scope>
    <source>
        <strain evidence="1 2">V106_12</strain>
    </source>
</reference>
<proteinExistence type="predicted"/>
<accession>A0AAP4D5V7</accession>
<name>A0AAP4D5V7_9ENTR</name>
<sequence>MGWNATAAASYARWHAGTTSQHRCAEFTRQAIKAGGIDIGHTKDARDYGRLLEGSGFRAIGTGENPRAGDVVVIQPYARGNHSGHMAIFDGTTWYSDFVQRDMWSGPGYRTARPAYVIYRKN</sequence>
<keyword evidence="2" id="KW-1185">Reference proteome</keyword>